<proteinExistence type="predicted"/>
<gene>
    <name evidence="1" type="ORF">PACLA_8A077592</name>
</gene>
<dbReference type="AlphaFoldDB" id="A0A7D9LJI6"/>
<accession>A0A7D9LJI6</accession>
<evidence type="ECO:0000313" key="1">
    <source>
        <dbReference type="EMBL" id="CAB4034181.1"/>
    </source>
</evidence>
<evidence type="ECO:0000313" key="2">
    <source>
        <dbReference type="Proteomes" id="UP001152795"/>
    </source>
</evidence>
<organism evidence="1 2">
    <name type="scientific">Paramuricea clavata</name>
    <name type="common">Red gorgonian</name>
    <name type="synonym">Violescent sea-whip</name>
    <dbReference type="NCBI Taxonomy" id="317549"/>
    <lineage>
        <taxon>Eukaryota</taxon>
        <taxon>Metazoa</taxon>
        <taxon>Cnidaria</taxon>
        <taxon>Anthozoa</taxon>
        <taxon>Octocorallia</taxon>
        <taxon>Malacalcyonacea</taxon>
        <taxon>Plexauridae</taxon>
        <taxon>Paramuricea</taxon>
    </lineage>
</organism>
<comment type="caution">
    <text evidence="1">The sequence shown here is derived from an EMBL/GenBank/DDBJ whole genome shotgun (WGS) entry which is preliminary data.</text>
</comment>
<protein>
    <submittedName>
        <fullName evidence="1">Uncharacterized protein</fullName>
    </submittedName>
</protein>
<sequence>MSVSIISFFSRAYYRGLMFIDTDELIEEDIQQNDRIVRPRSKVRRSSDDFMCMHELVVQTANLEDVMESPGITSDEKSKTCDADSAKKSLNEYDANVQDIIKLQEHVIATQHKIISSGSFLGGLLSLSEKNAIKSEVNQAKQIFNLEIQENKRKDISEVFNPLLFQQLLVDIKNALATITAVLELLVLTNNTSRNVLKTENVKIIEL</sequence>
<dbReference type="EMBL" id="CACRXK020019898">
    <property type="protein sequence ID" value="CAB4034181.1"/>
    <property type="molecule type" value="Genomic_DNA"/>
</dbReference>
<reference evidence="1" key="1">
    <citation type="submission" date="2020-04" db="EMBL/GenBank/DDBJ databases">
        <authorList>
            <person name="Alioto T."/>
            <person name="Alioto T."/>
            <person name="Gomez Garrido J."/>
        </authorList>
    </citation>
    <scope>NUCLEOTIDE SEQUENCE</scope>
    <source>
        <strain evidence="1">A484AB</strain>
    </source>
</reference>
<keyword evidence="2" id="KW-1185">Reference proteome</keyword>
<dbReference type="Proteomes" id="UP001152795">
    <property type="component" value="Unassembled WGS sequence"/>
</dbReference>
<name>A0A7D9LJI6_PARCT</name>